<dbReference type="SUPFAM" id="SSF46565">
    <property type="entry name" value="Chaperone J-domain"/>
    <property type="match status" value="1"/>
</dbReference>
<evidence type="ECO:0000313" key="6">
    <source>
        <dbReference type="EMBL" id="CAA6800749.1"/>
    </source>
</evidence>
<dbReference type="Pfam" id="PF07743">
    <property type="entry name" value="HSCB_C"/>
    <property type="match status" value="1"/>
</dbReference>
<accession>A0A6S6SBU5</accession>
<dbReference type="AlphaFoldDB" id="A0A6S6SBU5"/>
<keyword evidence="2 4" id="KW-0143">Chaperone</keyword>
<proteinExistence type="inferred from homology"/>
<dbReference type="Gene3D" id="1.20.1280.20">
    <property type="entry name" value="HscB, C-terminal domain"/>
    <property type="match status" value="1"/>
</dbReference>
<dbReference type="SMART" id="SM00271">
    <property type="entry name" value="DnaJ"/>
    <property type="match status" value="1"/>
</dbReference>
<dbReference type="GO" id="GO:0051259">
    <property type="term" value="P:protein complex oligomerization"/>
    <property type="evidence" value="ECO:0007669"/>
    <property type="project" value="InterPro"/>
</dbReference>
<comment type="function">
    <text evidence="3 4">Co-chaperone involved in the maturation of iron-sulfur cluster-containing proteins. Seems to help targeting proteins to be folded toward HscA.</text>
</comment>
<dbReference type="PROSITE" id="PS50076">
    <property type="entry name" value="DNAJ_2"/>
    <property type="match status" value="1"/>
</dbReference>
<dbReference type="NCBIfam" id="TIGR00714">
    <property type="entry name" value="hscB"/>
    <property type="match status" value="1"/>
</dbReference>
<evidence type="ECO:0000256" key="1">
    <source>
        <dbReference type="ARBA" id="ARBA00010476"/>
    </source>
</evidence>
<dbReference type="SUPFAM" id="SSF47144">
    <property type="entry name" value="HSC20 (HSCB), C-terminal oligomerisation domain"/>
    <property type="match status" value="1"/>
</dbReference>
<dbReference type="PANTHER" id="PTHR14021:SF15">
    <property type="entry name" value="IRON-SULFUR CLUSTER CO-CHAPERONE PROTEIN HSCB"/>
    <property type="match status" value="1"/>
</dbReference>
<dbReference type="InterPro" id="IPR036869">
    <property type="entry name" value="J_dom_sf"/>
</dbReference>
<sequence length="180" mass="20899">MPIDLKSNYFELFGLPNQFEVDTSLLATRFRALQSECHPDQFVNGSDEEKRISMQQTAFVNEASDTLKNPRLRARYMLASNGVDFTDETDLSKDPAYLMEQMELRESIENAENATDPFDELDDLRKIILTRRGDVENDFQSSYASGNMPEAKQAVLKMRFCERIIEEIQRIEERLEDELI</sequence>
<evidence type="ECO:0000256" key="2">
    <source>
        <dbReference type="ARBA" id="ARBA00023186"/>
    </source>
</evidence>
<dbReference type="GO" id="GO:0044571">
    <property type="term" value="P:[2Fe-2S] cluster assembly"/>
    <property type="evidence" value="ECO:0007669"/>
    <property type="project" value="InterPro"/>
</dbReference>
<dbReference type="HAMAP" id="MF_00682">
    <property type="entry name" value="HscB"/>
    <property type="match status" value="1"/>
</dbReference>
<comment type="subunit">
    <text evidence="4">Interacts with HscA and stimulates its ATPase activity.</text>
</comment>
<evidence type="ECO:0000256" key="3">
    <source>
        <dbReference type="ARBA" id="ARBA00025596"/>
    </source>
</evidence>
<dbReference type="GO" id="GO:0006457">
    <property type="term" value="P:protein folding"/>
    <property type="evidence" value="ECO:0007669"/>
    <property type="project" value="UniProtKB-UniRule"/>
</dbReference>
<evidence type="ECO:0000256" key="4">
    <source>
        <dbReference type="HAMAP-Rule" id="MF_00682"/>
    </source>
</evidence>
<reference evidence="6" key="1">
    <citation type="submission" date="2020-01" db="EMBL/GenBank/DDBJ databases">
        <authorList>
            <person name="Meier V. D."/>
            <person name="Meier V D."/>
        </authorList>
    </citation>
    <scope>NUCLEOTIDE SEQUENCE</scope>
    <source>
        <strain evidence="6">HLG_WM_MAG_07</strain>
    </source>
</reference>
<feature type="domain" description="J" evidence="5">
    <location>
        <begin position="8"/>
        <end position="80"/>
    </location>
</feature>
<organism evidence="6">
    <name type="scientific">uncultured Thiotrichaceae bacterium</name>
    <dbReference type="NCBI Taxonomy" id="298394"/>
    <lineage>
        <taxon>Bacteria</taxon>
        <taxon>Pseudomonadati</taxon>
        <taxon>Pseudomonadota</taxon>
        <taxon>Gammaproteobacteria</taxon>
        <taxon>Thiotrichales</taxon>
        <taxon>Thiotrichaceae</taxon>
        <taxon>environmental samples</taxon>
    </lineage>
</organism>
<dbReference type="InterPro" id="IPR036386">
    <property type="entry name" value="HscB_C_sf"/>
</dbReference>
<gene>
    <name evidence="4" type="primary">hscB</name>
    <name evidence="6" type="ORF">HELGO_WM10461</name>
</gene>
<dbReference type="GO" id="GO:0051087">
    <property type="term" value="F:protein-folding chaperone binding"/>
    <property type="evidence" value="ECO:0007669"/>
    <property type="project" value="InterPro"/>
</dbReference>
<dbReference type="Gene3D" id="1.10.287.110">
    <property type="entry name" value="DnaJ domain"/>
    <property type="match status" value="1"/>
</dbReference>
<dbReference type="GO" id="GO:0001671">
    <property type="term" value="F:ATPase activator activity"/>
    <property type="evidence" value="ECO:0007669"/>
    <property type="project" value="InterPro"/>
</dbReference>
<dbReference type="InterPro" id="IPR001623">
    <property type="entry name" value="DnaJ_domain"/>
</dbReference>
<dbReference type="InterPro" id="IPR009073">
    <property type="entry name" value="HscB_oligo_C"/>
</dbReference>
<evidence type="ECO:0000259" key="5">
    <source>
        <dbReference type="PROSITE" id="PS50076"/>
    </source>
</evidence>
<dbReference type="EMBL" id="CACVAY010000007">
    <property type="protein sequence ID" value="CAA6800749.1"/>
    <property type="molecule type" value="Genomic_DNA"/>
</dbReference>
<comment type="similarity">
    <text evidence="1 4">Belongs to the HscB family.</text>
</comment>
<dbReference type="PANTHER" id="PTHR14021">
    <property type="entry name" value="IRON-SULFUR CLUSTER CO-CHAPERONE PROTEIN HSCB"/>
    <property type="match status" value="1"/>
</dbReference>
<name>A0A6S6SBU5_9GAMM</name>
<protein>
    <recommendedName>
        <fullName evidence="4">Co-chaperone protein HscB homolog</fullName>
    </recommendedName>
</protein>
<dbReference type="InterPro" id="IPR004640">
    <property type="entry name" value="HscB"/>
</dbReference>